<dbReference type="EMBL" id="JARSBN010000006">
    <property type="protein sequence ID" value="MDG4716632.1"/>
    <property type="molecule type" value="Genomic_DNA"/>
</dbReference>
<evidence type="ECO:0000313" key="3">
    <source>
        <dbReference type="Proteomes" id="UP001529085"/>
    </source>
</evidence>
<keyword evidence="1" id="KW-0812">Transmembrane</keyword>
<keyword evidence="3" id="KW-1185">Reference proteome</keyword>
<dbReference type="RefSeq" id="WP_278006073.1">
    <property type="nucleotide sequence ID" value="NZ_JARSBN010000006.1"/>
</dbReference>
<comment type="caution">
    <text evidence="2">The sequence shown here is derived from an EMBL/GenBank/DDBJ whole genome shotgun (WGS) entry which is preliminary data.</text>
</comment>
<evidence type="ECO:0000313" key="2">
    <source>
        <dbReference type="EMBL" id="MDG4716632.1"/>
    </source>
</evidence>
<accession>A0ABT6G3K4</accession>
<name>A0ABT6G3K4_9FLAO</name>
<keyword evidence="1" id="KW-0472">Membrane</keyword>
<gene>
    <name evidence="2" type="ORF">P7122_12165</name>
</gene>
<proteinExistence type="predicted"/>
<evidence type="ECO:0000256" key="1">
    <source>
        <dbReference type="SAM" id="Phobius"/>
    </source>
</evidence>
<reference evidence="2 3" key="1">
    <citation type="submission" date="2023-03" db="EMBL/GenBank/DDBJ databases">
        <title>Strain YYF002 represents a novel species in the genus Winogradskyella isolated from seawater.</title>
        <authorList>
            <person name="Fu Z.-Y."/>
        </authorList>
    </citation>
    <scope>NUCLEOTIDE SEQUENCE [LARGE SCALE GENOMIC DNA]</scope>
    <source>
        <strain evidence="2 3">YYF002</strain>
    </source>
</reference>
<keyword evidence="1" id="KW-1133">Transmembrane helix</keyword>
<sequence length="103" mass="11949">MMKDTEINKKVNATLNVADTIQEVKVSPFLKDRILNNLTNEVDEPQKVWAWFSPKFQLATLIIVILLNVYAYKVLTSDNYNTTVEEFVDTYDFGDETYTSIFN</sequence>
<organism evidence="2 3">
    <name type="scientific">Winogradskyella marincola</name>
    <dbReference type="NCBI Taxonomy" id="3037795"/>
    <lineage>
        <taxon>Bacteria</taxon>
        <taxon>Pseudomonadati</taxon>
        <taxon>Bacteroidota</taxon>
        <taxon>Flavobacteriia</taxon>
        <taxon>Flavobacteriales</taxon>
        <taxon>Flavobacteriaceae</taxon>
        <taxon>Winogradskyella</taxon>
    </lineage>
</organism>
<dbReference type="Proteomes" id="UP001529085">
    <property type="component" value="Unassembled WGS sequence"/>
</dbReference>
<protein>
    <submittedName>
        <fullName evidence="2">Uncharacterized protein</fullName>
    </submittedName>
</protein>
<feature type="transmembrane region" description="Helical" evidence="1">
    <location>
        <begin position="56"/>
        <end position="75"/>
    </location>
</feature>